<dbReference type="Gene3D" id="3.30.450.20">
    <property type="entry name" value="PAS domain"/>
    <property type="match status" value="2"/>
</dbReference>
<evidence type="ECO:0000313" key="15">
    <source>
        <dbReference type="Proteomes" id="UP000199159"/>
    </source>
</evidence>
<keyword evidence="8 10" id="KW-0807">Transducer</keyword>
<dbReference type="Pfam" id="PF02743">
    <property type="entry name" value="dCache_1"/>
    <property type="match status" value="1"/>
</dbReference>
<dbReference type="Pfam" id="PF00015">
    <property type="entry name" value="MCPsignal"/>
    <property type="match status" value="1"/>
</dbReference>
<dbReference type="GO" id="GO:0007165">
    <property type="term" value="P:signal transduction"/>
    <property type="evidence" value="ECO:0007669"/>
    <property type="project" value="UniProtKB-KW"/>
</dbReference>
<evidence type="ECO:0000256" key="8">
    <source>
        <dbReference type="ARBA" id="ARBA00023224"/>
    </source>
</evidence>
<name>A0A1H0WC61_9BACI</name>
<evidence type="ECO:0000256" key="6">
    <source>
        <dbReference type="ARBA" id="ARBA00022989"/>
    </source>
</evidence>
<evidence type="ECO:0000256" key="2">
    <source>
        <dbReference type="ARBA" id="ARBA00022475"/>
    </source>
</evidence>
<dbReference type="Pfam" id="PF00672">
    <property type="entry name" value="HAMP"/>
    <property type="match status" value="1"/>
</dbReference>
<protein>
    <submittedName>
        <fullName evidence="14">Methyl-accepting chemotaxis protein</fullName>
    </submittedName>
</protein>
<accession>A0A1H0WC61</accession>
<dbReference type="RefSeq" id="WP_175490362.1">
    <property type="nucleotide sequence ID" value="NZ_FNJU01000010.1"/>
</dbReference>
<dbReference type="SUPFAM" id="SSF58104">
    <property type="entry name" value="Methyl-accepting chemotaxis protein (MCP) signaling domain"/>
    <property type="match status" value="1"/>
</dbReference>
<keyword evidence="6 11" id="KW-1133">Transmembrane helix</keyword>
<keyword evidence="5 11" id="KW-0812">Transmembrane</keyword>
<feature type="domain" description="Methyl-accepting transducer" evidence="12">
    <location>
        <begin position="385"/>
        <end position="642"/>
    </location>
</feature>
<evidence type="ECO:0000256" key="1">
    <source>
        <dbReference type="ARBA" id="ARBA00004651"/>
    </source>
</evidence>
<feature type="transmembrane region" description="Helical" evidence="11">
    <location>
        <begin position="21"/>
        <end position="42"/>
    </location>
</feature>
<dbReference type="Gene3D" id="1.10.8.500">
    <property type="entry name" value="HAMP domain in histidine kinase"/>
    <property type="match status" value="1"/>
</dbReference>
<comment type="subcellular location">
    <subcellularLocation>
        <location evidence="1">Cell membrane</location>
        <topology evidence="1">Multi-pass membrane protein</topology>
    </subcellularLocation>
</comment>
<feature type="domain" description="HAMP" evidence="13">
    <location>
        <begin position="314"/>
        <end position="366"/>
    </location>
</feature>
<evidence type="ECO:0000256" key="11">
    <source>
        <dbReference type="SAM" id="Phobius"/>
    </source>
</evidence>
<evidence type="ECO:0000256" key="5">
    <source>
        <dbReference type="ARBA" id="ARBA00022692"/>
    </source>
</evidence>
<dbReference type="Proteomes" id="UP000199159">
    <property type="component" value="Unassembled WGS sequence"/>
</dbReference>
<evidence type="ECO:0000256" key="7">
    <source>
        <dbReference type="ARBA" id="ARBA00023136"/>
    </source>
</evidence>
<dbReference type="SMART" id="SM00304">
    <property type="entry name" value="HAMP"/>
    <property type="match status" value="2"/>
</dbReference>
<organism evidence="14 15">
    <name type="scientific">Litchfieldia salsa</name>
    <dbReference type="NCBI Taxonomy" id="930152"/>
    <lineage>
        <taxon>Bacteria</taxon>
        <taxon>Bacillati</taxon>
        <taxon>Bacillota</taxon>
        <taxon>Bacilli</taxon>
        <taxon>Bacillales</taxon>
        <taxon>Bacillaceae</taxon>
        <taxon>Litchfieldia</taxon>
    </lineage>
</organism>
<dbReference type="SUPFAM" id="SSF103190">
    <property type="entry name" value="Sensory domain-like"/>
    <property type="match status" value="1"/>
</dbReference>
<sequence>MKKKQKQKRSFKFGQLSLQKQILLPFLAIIIIAGAVISFVSFKFSEIMVTNELVKSTEEQMVSVNEAFDLFLGNTEKTLNRFSNMPEMSDPRAANDSIVKYFTETKASNSEILEIYIGMEDNGKMIIDPSVQLPEDFDARTRPWYQEAVKNKGEIIWTDPYLDANSNELTVSAAKAVEKNGQFVGVVSVDILLDVLVSLIENVKIGETGYAALLDQSGTYIVHPNEDYVGANASKESYYVEISKGPEHGMVHYEFEGAPKAMGYVKNETTGWVLIGTVYKAEFANKAKDIIFPITVTLIIIIGLAIVASFFIARRIVNPIKALQVAMKDVEEGNLAVKVAINRKDEIGQLSTAFENMLLQMRGMIEKVSKVSLQVTDASQTLVASAEENTAASNEVATTMGQIASGASRQSDLTEESNRVVQLLATNIKNVEEQTLQILEESTSMYTTSEDGMEKVRLLQNQFGRTNEMIDEMVAAIKSLDQRSTNINEIVSTITAIASQTNLLALNAAIEAARAGEHGKGFAVVADEVRKLAEQSEAALRQIAEIVKQMQSETKQTVKLINETSEVMVGQGVAVNETESAFVSIKTKVDANSEMIMKISNAINQMVDQRNMIVEHATGISSISQDTAAGTQEVSASIEETTASMEQLNQLAFELEGFSRELLEELQKFNIEHK</sequence>
<dbReference type="EMBL" id="FNJU01000010">
    <property type="protein sequence ID" value="SDP88257.1"/>
    <property type="molecule type" value="Genomic_DNA"/>
</dbReference>
<evidence type="ECO:0000256" key="9">
    <source>
        <dbReference type="ARBA" id="ARBA00029447"/>
    </source>
</evidence>
<reference evidence="15" key="1">
    <citation type="submission" date="2016-10" db="EMBL/GenBank/DDBJ databases">
        <authorList>
            <person name="Varghese N."/>
            <person name="Submissions S."/>
        </authorList>
    </citation>
    <scope>NUCLEOTIDE SEQUENCE [LARGE SCALE GENOMIC DNA]</scope>
    <source>
        <strain evidence="15">IBRC-M10078</strain>
    </source>
</reference>
<dbReference type="CDD" id="cd11386">
    <property type="entry name" value="MCP_signal"/>
    <property type="match status" value="1"/>
</dbReference>
<dbReference type="CDD" id="cd12913">
    <property type="entry name" value="PDC1_MCP_like"/>
    <property type="match status" value="1"/>
</dbReference>
<keyword evidence="2" id="KW-1003">Cell membrane</keyword>
<dbReference type="AlphaFoldDB" id="A0A1H0WC61"/>
<dbReference type="STRING" id="930152.SAMN05216565_11087"/>
<dbReference type="SMART" id="SM00283">
    <property type="entry name" value="MA"/>
    <property type="match status" value="1"/>
</dbReference>
<keyword evidence="7 11" id="KW-0472">Membrane</keyword>
<comment type="similarity">
    <text evidence="9">Belongs to the methyl-accepting chemotaxis (MCP) protein family.</text>
</comment>
<dbReference type="CDD" id="cd06225">
    <property type="entry name" value="HAMP"/>
    <property type="match status" value="1"/>
</dbReference>
<evidence type="ECO:0000259" key="13">
    <source>
        <dbReference type="PROSITE" id="PS50885"/>
    </source>
</evidence>
<feature type="transmembrane region" description="Helical" evidence="11">
    <location>
        <begin position="290"/>
        <end position="313"/>
    </location>
</feature>
<dbReference type="PROSITE" id="PS50885">
    <property type="entry name" value="HAMP"/>
    <property type="match status" value="1"/>
</dbReference>
<dbReference type="InterPro" id="IPR004089">
    <property type="entry name" value="MCPsignal_dom"/>
</dbReference>
<keyword evidence="4" id="KW-0145">Chemotaxis</keyword>
<dbReference type="PANTHER" id="PTHR32089">
    <property type="entry name" value="METHYL-ACCEPTING CHEMOTAXIS PROTEIN MCPB"/>
    <property type="match status" value="1"/>
</dbReference>
<dbReference type="InterPro" id="IPR033479">
    <property type="entry name" value="dCache_1"/>
</dbReference>
<dbReference type="GO" id="GO:0006935">
    <property type="term" value="P:chemotaxis"/>
    <property type="evidence" value="ECO:0007669"/>
    <property type="project" value="UniProtKB-KW"/>
</dbReference>
<evidence type="ECO:0000259" key="12">
    <source>
        <dbReference type="PROSITE" id="PS50111"/>
    </source>
</evidence>
<dbReference type="Gene3D" id="1.10.287.950">
    <property type="entry name" value="Methyl-accepting chemotaxis protein"/>
    <property type="match status" value="1"/>
</dbReference>
<keyword evidence="3" id="KW-0488">Methylation</keyword>
<evidence type="ECO:0000313" key="14">
    <source>
        <dbReference type="EMBL" id="SDP88257.1"/>
    </source>
</evidence>
<dbReference type="InterPro" id="IPR003660">
    <property type="entry name" value="HAMP_dom"/>
</dbReference>
<dbReference type="PANTHER" id="PTHR32089:SF114">
    <property type="entry name" value="METHYL-ACCEPTING CHEMOTAXIS PROTEIN MCPB"/>
    <property type="match status" value="1"/>
</dbReference>
<evidence type="ECO:0000256" key="4">
    <source>
        <dbReference type="ARBA" id="ARBA00022500"/>
    </source>
</evidence>
<evidence type="ECO:0000256" key="10">
    <source>
        <dbReference type="PROSITE-ProRule" id="PRU00284"/>
    </source>
</evidence>
<dbReference type="PROSITE" id="PS50111">
    <property type="entry name" value="CHEMOTAXIS_TRANSDUC_2"/>
    <property type="match status" value="1"/>
</dbReference>
<keyword evidence="15" id="KW-1185">Reference proteome</keyword>
<dbReference type="CDD" id="cd12912">
    <property type="entry name" value="PDC2_MCP_like"/>
    <property type="match status" value="1"/>
</dbReference>
<evidence type="ECO:0000256" key="3">
    <source>
        <dbReference type="ARBA" id="ARBA00022481"/>
    </source>
</evidence>
<proteinExistence type="inferred from homology"/>
<gene>
    <name evidence="14" type="ORF">SAMN05216565_11087</name>
</gene>
<dbReference type="InterPro" id="IPR029151">
    <property type="entry name" value="Sensor-like_sf"/>
</dbReference>
<dbReference type="GO" id="GO:0005886">
    <property type="term" value="C:plasma membrane"/>
    <property type="evidence" value="ECO:0007669"/>
    <property type="project" value="UniProtKB-SubCell"/>
</dbReference>